<comment type="subcellular location">
    <subcellularLocation>
        <location evidence="1">Cell membrane</location>
        <topology evidence="1">Multi-pass membrane protein</topology>
    </subcellularLocation>
</comment>
<evidence type="ECO:0000256" key="1">
    <source>
        <dbReference type="ARBA" id="ARBA00004651"/>
    </source>
</evidence>
<gene>
    <name evidence="7" type="ORF">DFQ07_2524</name>
</gene>
<evidence type="ECO:0000256" key="2">
    <source>
        <dbReference type="ARBA" id="ARBA00022475"/>
    </source>
</evidence>
<feature type="transmembrane region" description="Helical" evidence="6">
    <location>
        <begin position="70"/>
        <end position="88"/>
    </location>
</feature>
<keyword evidence="8" id="KW-1185">Reference proteome</keyword>
<dbReference type="AlphaFoldDB" id="A0A4V6PW77"/>
<feature type="transmembrane region" description="Helical" evidence="6">
    <location>
        <begin position="118"/>
        <end position="139"/>
    </location>
</feature>
<feature type="transmembrane region" description="Helical" evidence="6">
    <location>
        <begin position="151"/>
        <end position="175"/>
    </location>
</feature>
<dbReference type="GO" id="GO:0005886">
    <property type="term" value="C:plasma membrane"/>
    <property type="evidence" value="ECO:0007669"/>
    <property type="project" value="UniProtKB-SubCell"/>
</dbReference>
<keyword evidence="3 6" id="KW-0812">Transmembrane</keyword>
<evidence type="ECO:0000256" key="6">
    <source>
        <dbReference type="SAM" id="Phobius"/>
    </source>
</evidence>
<evidence type="ECO:0000256" key="4">
    <source>
        <dbReference type="ARBA" id="ARBA00022989"/>
    </source>
</evidence>
<accession>A0A4V6PW77</accession>
<keyword evidence="5 6" id="KW-0472">Membrane</keyword>
<feature type="transmembrane region" description="Helical" evidence="6">
    <location>
        <begin position="6"/>
        <end position="28"/>
    </location>
</feature>
<keyword evidence="4 6" id="KW-1133">Transmembrane helix</keyword>
<dbReference type="PANTHER" id="PTHR30086">
    <property type="entry name" value="ARGININE EXPORTER PROTEIN ARGO"/>
    <property type="match status" value="1"/>
</dbReference>
<dbReference type="GO" id="GO:0015171">
    <property type="term" value="F:amino acid transmembrane transporter activity"/>
    <property type="evidence" value="ECO:0007669"/>
    <property type="project" value="TreeGrafter"/>
</dbReference>
<feature type="transmembrane region" description="Helical" evidence="6">
    <location>
        <begin position="40"/>
        <end position="64"/>
    </location>
</feature>
<evidence type="ECO:0000313" key="7">
    <source>
        <dbReference type="EMBL" id="TDQ23985.1"/>
    </source>
</evidence>
<comment type="caution">
    <text evidence="7">The sequence shown here is derived from an EMBL/GenBank/DDBJ whole genome shotgun (WGS) entry which is preliminary data.</text>
</comment>
<dbReference type="InterPro" id="IPR001123">
    <property type="entry name" value="LeuE-type"/>
</dbReference>
<dbReference type="Pfam" id="PF01810">
    <property type="entry name" value="LysE"/>
    <property type="match status" value="1"/>
</dbReference>
<feature type="transmembrane region" description="Helical" evidence="6">
    <location>
        <begin position="187"/>
        <end position="206"/>
    </location>
</feature>
<dbReference type="Proteomes" id="UP000295390">
    <property type="component" value="Unassembled WGS sequence"/>
</dbReference>
<dbReference type="PANTHER" id="PTHR30086:SF20">
    <property type="entry name" value="ARGININE EXPORTER PROTEIN ARGO-RELATED"/>
    <property type="match status" value="1"/>
</dbReference>
<reference evidence="7 8" key="1">
    <citation type="submission" date="2019-03" db="EMBL/GenBank/DDBJ databases">
        <title>Genomic Encyclopedia of Type Strains, Phase III (KMG-III): the genomes of soil and plant-associated and newly described type strains.</title>
        <authorList>
            <person name="Whitman W."/>
        </authorList>
    </citation>
    <scope>NUCLEOTIDE SEQUENCE [LARGE SCALE GENOMIC DNA]</scope>
    <source>
        <strain evidence="7 8">CECT 8283</strain>
    </source>
</reference>
<dbReference type="EMBL" id="SNYH01000005">
    <property type="protein sequence ID" value="TDQ23985.1"/>
    <property type="molecule type" value="Genomic_DNA"/>
</dbReference>
<protein>
    <submittedName>
        <fullName evidence="7">Threonine/homoserine/homoserine lactone efflux protein</fullName>
    </submittedName>
</protein>
<name>A0A4V6PW77_9FLAO</name>
<dbReference type="RefSeq" id="WP_133537265.1">
    <property type="nucleotide sequence ID" value="NZ_SNYH01000005.1"/>
</dbReference>
<proteinExistence type="predicted"/>
<organism evidence="7 8">
    <name type="scientific">Tenacibaculum caenipelagi</name>
    <dbReference type="NCBI Taxonomy" id="1325435"/>
    <lineage>
        <taxon>Bacteria</taxon>
        <taxon>Pseudomonadati</taxon>
        <taxon>Bacteroidota</taxon>
        <taxon>Flavobacteriia</taxon>
        <taxon>Flavobacteriales</taxon>
        <taxon>Flavobacteriaceae</taxon>
        <taxon>Tenacibaculum</taxon>
    </lineage>
</organism>
<dbReference type="OrthoDB" id="9784202at2"/>
<sequence>MGVENFMAFFVATILFILTPGIETVFLINKSVSQGRKSGVYTAFGLNTGALVHTLLGALGLSVIVAKSVIFFALIKYLGATYLVYLGVVKIMSSKGMIGNVGEEQKKSSAKNDFKSGFITNILNPKVALFFLAFFPQFISSDQIENPIPFIFMGVSYAVMTTIWYLILTSFAGAFSKKIKENQKIEIQLNKISGVIFVLMGTQIAFM</sequence>
<evidence type="ECO:0000256" key="5">
    <source>
        <dbReference type="ARBA" id="ARBA00023136"/>
    </source>
</evidence>
<evidence type="ECO:0000313" key="8">
    <source>
        <dbReference type="Proteomes" id="UP000295390"/>
    </source>
</evidence>
<keyword evidence="2" id="KW-1003">Cell membrane</keyword>
<evidence type="ECO:0000256" key="3">
    <source>
        <dbReference type="ARBA" id="ARBA00022692"/>
    </source>
</evidence>
<dbReference type="PIRSF" id="PIRSF006324">
    <property type="entry name" value="LeuE"/>
    <property type="match status" value="1"/>
</dbReference>